<sequence>MQNWDAAEVECNQGLERLELHESQPGGNDDEENKSEKNRFKLPDTSFGGNPGGGSSLEETKSPSHWEVEELSHKLSPDSLGTSNAASALDASIQESTLPLW</sequence>
<accession>A0ACC2WNC0</accession>
<reference evidence="1" key="1">
    <citation type="submission" date="2023-04" db="EMBL/GenBank/DDBJ databases">
        <title>Draft Genome sequencing of Naganishia species isolated from polar environments using Oxford Nanopore Technology.</title>
        <authorList>
            <person name="Leo P."/>
            <person name="Venkateswaran K."/>
        </authorList>
    </citation>
    <scope>NUCLEOTIDE SEQUENCE</scope>
    <source>
        <strain evidence="1">MNA-CCFEE 5261</strain>
    </source>
</reference>
<evidence type="ECO:0000313" key="2">
    <source>
        <dbReference type="Proteomes" id="UP001241377"/>
    </source>
</evidence>
<dbReference type="Proteomes" id="UP001241377">
    <property type="component" value="Unassembled WGS sequence"/>
</dbReference>
<proteinExistence type="predicted"/>
<protein>
    <submittedName>
        <fullName evidence="1">Uncharacterized protein</fullName>
    </submittedName>
</protein>
<organism evidence="1 2">
    <name type="scientific">Naganishia cerealis</name>
    <dbReference type="NCBI Taxonomy" id="610337"/>
    <lineage>
        <taxon>Eukaryota</taxon>
        <taxon>Fungi</taxon>
        <taxon>Dikarya</taxon>
        <taxon>Basidiomycota</taxon>
        <taxon>Agaricomycotina</taxon>
        <taxon>Tremellomycetes</taxon>
        <taxon>Filobasidiales</taxon>
        <taxon>Filobasidiaceae</taxon>
        <taxon>Naganishia</taxon>
    </lineage>
</organism>
<evidence type="ECO:0000313" key="1">
    <source>
        <dbReference type="EMBL" id="KAJ9112649.1"/>
    </source>
</evidence>
<comment type="caution">
    <text evidence="1">The sequence shown here is derived from an EMBL/GenBank/DDBJ whole genome shotgun (WGS) entry which is preliminary data.</text>
</comment>
<gene>
    <name evidence="1" type="ORF">QFC19_000669</name>
</gene>
<dbReference type="EMBL" id="JASBWR010000004">
    <property type="protein sequence ID" value="KAJ9112649.1"/>
    <property type="molecule type" value="Genomic_DNA"/>
</dbReference>
<keyword evidence="2" id="KW-1185">Reference proteome</keyword>
<name>A0ACC2WNC0_9TREE</name>